<dbReference type="GeneID" id="78341375"/>
<dbReference type="PANTHER" id="PTHR43133">
    <property type="entry name" value="RNA POLYMERASE ECF-TYPE SIGMA FACTO"/>
    <property type="match status" value="1"/>
</dbReference>
<dbReference type="GO" id="GO:0016987">
    <property type="term" value="F:sigma factor activity"/>
    <property type="evidence" value="ECO:0007669"/>
    <property type="project" value="UniProtKB-KW"/>
</dbReference>
<evidence type="ECO:0000256" key="2">
    <source>
        <dbReference type="ARBA" id="ARBA00023015"/>
    </source>
</evidence>
<dbReference type="PANTHER" id="PTHR43133:SF46">
    <property type="entry name" value="RNA POLYMERASE SIGMA-70 FACTOR ECF SUBFAMILY"/>
    <property type="match status" value="1"/>
</dbReference>
<comment type="similarity">
    <text evidence="1">Belongs to the sigma-70 factor family. ECF subfamily.</text>
</comment>
<accession>A0A4Y1WQH9</accession>
<name>A0A4Y1WQH9_9BACT</name>
<dbReference type="KEGG" id="acou:A5CBH24_06630"/>
<keyword evidence="4" id="KW-0804">Transcription</keyword>
<keyword evidence="2" id="KW-0805">Transcription regulation</keyword>
<dbReference type="GO" id="GO:0006352">
    <property type="term" value="P:DNA-templated transcription initiation"/>
    <property type="evidence" value="ECO:0007669"/>
    <property type="project" value="InterPro"/>
</dbReference>
<dbReference type="EMBL" id="AP019735">
    <property type="protein sequence ID" value="BBL03350.1"/>
    <property type="molecule type" value="Genomic_DNA"/>
</dbReference>
<dbReference type="NCBIfam" id="TIGR02937">
    <property type="entry name" value="sigma70-ECF"/>
    <property type="match status" value="1"/>
</dbReference>
<evidence type="ECO:0000313" key="6">
    <source>
        <dbReference type="Proteomes" id="UP000318946"/>
    </source>
</evidence>
<dbReference type="InterPro" id="IPR000792">
    <property type="entry name" value="Tscrpt_reg_LuxR_C"/>
</dbReference>
<dbReference type="RefSeq" id="WP_162502208.1">
    <property type="nucleotide sequence ID" value="NZ_AP019735.1"/>
</dbReference>
<dbReference type="PRINTS" id="PR00038">
    <property type="entry name" value="HTHLUXR"/>
</dbReference>
<dbReference type="InterPro" id="IPR036388">
    <property type="entry name" value="WH-like_DNA-bd_sf"/>
</dbReference>
<evidence type="ECO:0000256" key="1">
    <source>
        <dbReference type="ARBA" id="ARBA00010641"/>
    </source>
</evidence>
<dbReference type="AlphaFoldDB" id="A0A4Y1WQH9"/>
<dbReference type="InterPro" id="IPR013249">
    <property type="entry name" value="RNA_pol_sigma70_r4_t2"/>
</dbReference>
<evidence type="ECO:0000256" key="3">
    <source>
        <dbReference type="ARBA" id="ARBA00023082"/>
    </source>
</evidence>
<dbReference type="SUPFAM" id="SSF88659">
    <property type="entry name" value="Sigma3 and sigma4 domains of RNA polymerase sigma factors"/>
    <property type="match status" value="1"/>
</dbReference>
<dbReference type="Proteomes" id="UP000318946">
    <property type="component" value="Chromosome"/>
</dbReference>
<proteinExistence type="inferred from homology"/>
<dbReference type="InterPro" id="IPR013324">
    <property type="entry name" value="RNA_pol_sigma_r3/r4-like"/>
</dbReference>
<dbReference type="InterPro" id="IPR014284">
    <property type="entry name" value="RNA_pol_sigma-70_dom"/>
</dbReference>
<reference evidence="6" key="1">
    <citation type="submission" date="2019-06" db="EMBL/GenBank/DDBJ databases">
        <title>Alistipes onderdonkii subsp. vulgaris subsp. nov., Alistipes dispar sp. nov. and Alistipes communis sp. nov., isolated from human faeces, and creation of Alistipes onderdonkii subsp. onderdonkii subsp. nov.</title>
        <authorList>
            <person name="Sakamoto M."/>
            <person name="Ikeyama N."/>
            <person name="Ogata Y."/>
            <person name="Suda W."/>
            <person name="Iino T."/>
            <person name="Hattori M."/>
            <person name="Ohkuma M."/>
        </authorList>
    </citation>
    <scope>NUCLEOTIDE SEQUENCE [LARGE SCALE GENOMIC DNA]</scope>
    <source>
        <strain evidence="6">5CBH24</strain>
    </source>
</reference>
<dbReference type="Pfam" id="PF04542">
    <property type="entry name" value="Sigma70_r2"/>
    <property type="match status" value="1"/>
</dbReference>
<evidence type="ECO:0000256" key="4">
    <source>
        <dbReference type="ARBA" id="ARBA00023163"/>
    </source>
</evidence>
<dbReference type="InterPro" id="IPR014327">
    <property type="entry name" value="RNA_pol_sigma70_bacteroid"/>
</dbReference>
<protein>
    <submittedName>
        <fullName evidence="5">RNA polymerase sigma-70 factor</fullName>
    </submittedName>
</protein>
<dbReference type="InterPro" id="IPR039425">
    <property type="entry name" value="RNA_pol_sigma-70-like"/>
</dbReference>
<organism evidence="5 6">
    <name type="scientific">Alistipes communis</name>
    <dbReference type="NCBI Taxonomy" id="2585118"/>
    <lineage>
        <taxon>Bacteria</taxon>
        <taxon>Pseudomonadati</taxon>
        <taxon>Bacteroidota</taxon>
        <taxon>Bacteroidia</taxon>
        <taxon>Bacteroidales</taxon>
        <taxon>Rikenellaceae</taxon>
        <taxon>Alistipes</taxon>
    </lineage>
</organism>
<dbReference type="SUPFAM" id="SSF88946">
    <property type="entry name" value="Sigma2 domain of RNA polymerase sigma factors"/>
    <property type="match status" value="1"/>
</dbReference>
<accession>A0A4Y1XPX4</accession>
<keyword evidence="6" id="KW-1185">Reference proteome</keyword>
<sequence length="190" mass="22654">MVSEQELIERIRRGDLVSFKAVFERYYGGVHAFTRGVVDNGFHAEEITQNVFIRLWLKREALDPSRNFKAFLYTLARHEIADYFRSDRYDRRRLRLDLLHDAEHVQEQFAAAYDADRLRQLVLDEIDRMPAQRREVFRLSRIEGLTNDEIARRLRISKRTVEGHLNAALRTLRVKVGKFVCWLTFFILLQ</sequence>
<dbReference type="Gene3D" id="1.10.1740.10">
    <property type="match status" value="1"/>
</dbReference>
<dbReference type="InterPro" id="IPR013325">
    <property type="entry name" value="RNA_pol_sigma_r2"/>
</dbReference>
<evidence type="ECO:0000313" key="5">
    <source>
        <dbReference type="EMBL" id="BBL03350.1"/>
    </source>
</evidence>
<dbReference type="NCBIfam" id="TIGR02985">
    <property type="entry name" value="Sig70_bacteroi1"/>
    <property type="match status" value="1"/>
</dbReference>
<dbReference type="Gene3D" id="1.10.10.10">
    <property type="entry name" value="Winged helix-like DNA-binding domain superfamily/Winged helix DNA-binding domain"/>
    <property type="match status" value="1"/>
</dbReference>
<gene>
    <name evidence="5" type="ORF">A5CBH24_06630</name>
</gene>
<dbReference type="Pfam" id="PF08281">
    <property type="entry name" value="Sigma70_r4_2"/>
    <property type="match status" value="1"/>
</dbReference>
<keyword evidence="3" id="KW-0731">Sigma factor</keyword>
<dbReference type="GO" id="GO:0003677">
    <property type="term" value="F:DNA binding"/>
    <property type="evidence" value="ECO:0007669"/>
    <property type="project" value="InterPro"/>
</dbReference>
<dbReference type="InterPro" id="IPR007627">
    <property type="entry name" value="RNA_pol_sigma70_r2"/>
</dbReference>